<evidence type="ECO:0000313" key="2">
    <source>
        <dbReference type="Proteomes" id="UP001162155"/>
    </source>
</evidence>
<sequence>MAADVHSAELAKQIEKALSSFQRRSGLDDLVRIHRNAIGQAAYSALTKALASSPSIWYYEYGGAVEIRMRLRWQMYRYLTQRLIQDGHATNAMRDAGFSGDLGL</sequence>
<name>A0AA43IWH2_PSESX</name>
<organism evidence="1 2">
    <name type="scientific">Pseudomonas syringae pv. papulans</name>
    <dbReference type="NCBI Taxonomy" id="83963"/>
    <lineage>
        <taxon>Bacteria</taxon>
        <taxon>Pseudomonadati</taxon>
        <taxon>Pseudomonadota</taxon>
        <taxon>Gammaproteobacteria</taxon>
        <taxon>Pseudomonadales</taxon>
        <taxon>Pseudomonadaceae</taxon>
        <taxon>Pseudomonas</taxon>
        <taxon>Pseudomonas syringae</taxon>
    </lineage>
</organism>
<accession>A0AA43IWH2</accession>
<evidence type="ECO:0000313" key="1">
    <source>
        <dbReference type="EMBL" id="MDH4622970.1"/>
    </source>
</evidence>
<dbReference type="AlphaFoldDB" id="A0AA43IWH2"/>
<dbReference type="EMBL" id="JAFFRZ010000001">
    <property type="protein sequence ID" value="MDH4622970.1"/>
    <property type="molecule type" value="Genomic_DNA"/>
</dbReference>
<dbReference type="RefSeq" id="WP_044308078.1">
    <property type="nucleotide sequence ID" value="NZ_JAFFRY010000001.1"/>
</dbReference>
<protein>
    <submittedName>
        <fullName evidence="1">Uncharacterized protein</fullName>
    </submittedName>
</protein>
<proteinExistence type="predicted"/>
<dbReference type="Proteomes" id="UP001162155">
    <property type="component" value="Unassembled WGS sequence"/>
</dbReference>
<reference evidence="1" key="1">
    <citation type="submission" date="2021-02" db="EMBL/GenBank/DDBJ databases">
        <title>Genome analysis of blister spot of apple pathogen from New York area.</title>
        <authorList>
            <person name="Kandel P."/>
            <person name="Hockett K.L."/>
            <person name="Santander R."/>
            <person name="Acimovic S."/>
        </authorList>
    </citation>
    <scope>NUCLEOTIDE SEQUENCE</scope>
    <source>
        <strain evidence="1">PSP1</strain>
    </source>
</reference>
<comment type="caution">
    <text evidence="1">The sequence shown here is derived from an EMBL/GenBank/DDBJ whole genome shotgun (WGS) entry which is preliminary data.</text>
</comment>
<gene>
    <name evidence="1" type="ORF">JW322_14625</name>
</gene>